<dbReference type="PANTHER" id="PTHR22550:SF9">
    <property type="entry name" value="STAGE V SPORULATION PROTEIN AF"/>
    <property type="match status" value="1"/>
</dbReference>
<dbReference type="GO" id="GO:0016020">
    <property type="term" value="C:membrane"/>
    <property type="evidence" value="ECO:0007669"/>
    <property type="project" value="InterPro"/>
</dbReference>
<proteinExistence type="inferred from homology"/>
<dbReference type="GO" id="GO:0009847">
    <property type="term" value="P:spore germination"/>
    <property type="evidence" value="ECO:0007669"/>
    <property type="project" value="InterPro"/>
</dbReference>
<sequence length="469" mass="53208">MEKYSDNFEENVKYFGELVQPDKNFDMIVKKIKIAGKKATLFMIDSFTKDELMEKLLEYFSDLKEDDIPGSADEMADLIPHIEVDVEYSPVKSIVPLMQGMVVMFLEGFDNVFLIDCRTYPSRSVSEPWKNRVLRGSRDGFVESIAGNVGLIRRRVRTKDFRVEALSAGRLSKTDIAIAYIDGLADKKLLDNIKKRIKTINVDALTMNIESLAETLLKGSYINPFPKFKYTERPDSAAAAVFDGNIVVLIDNSPAVMILPTSIFDIAEEADDYYFPPVTGTYLKLSRYCIAVFSLILTPVWVLLLNNPGSVPEWLKFVLIEEHSSTVPVLLQLFILEFAIDGLRLAAVNTPTLLSTPLSVIAGIVVGEYAVSSGWFDPESMLYMAFVSIGTYTQASFEIGYAIKFFRLIILVLTWFFNIWGFTAGILIFILCLVFNRTISEKSYIYPIIPFNWNMLKRKLFRIRLGKEK</sequence>
<name>D4RYL3_9FIRM</name>
<dbReference type="AlphaFoldDB" id="D4RYL3"/>
<comment type="caution">
    <text evidence="4">The sequence shown here is derived from an EMBL/GenBank/DDBJ whole genome shotgun (WGS) entry which is preliminary data.</text>
</comment>
<keyword evidence="3" id="KW-0812">Transmembrane</keyword>
<evidence type="ECO:0000256" key="3">
    <source>
        <dbReference type="SAM" id="Phobius"/>
    </source>
</evidence>
<keyword evidence="3" id="KW-1133">Transmembrane helix</keyword>
<dbReference type="Proteomes" id="UP000006238">
    <property type="component" value="Unassembled WGS sequence"/>
</dbReference>
<feature type="transmembrane region" description="Helical" evidence="3">
    <location>
        <begin position="409"/>
        <end position="435"/>
    </location>
</feature>
<keyword evidence="5" id="KW-1185">Reference proteome</keyword>
<dbReference type="HOGENOM" id="CLU_021639_3_1_9"/>
<comment type="similarity">
    <text evidence="1">Belongs to the GerABKA family.</text>
</comment>
<evidence type="ECO:0000256" key="2">
    <source>
        <dbReference type="ARBA" id="ARBA00023136"/>
    </source>
</evidence>
<keyword evidence="2 3" id="KW-0472">Membrane</keyword>
<gene>
    <name evidence="4" type="ORF">BUTYVIB_00920</name>
</gene>
<dbReference type="Pfam" id="PF03323">
    <property type="entry name" value="GerA"/>
    <property type="match status" value="1"/>
</dbReference>
<reference evidence="4 5" key="1">
    <citation type="submission" date="2010-02" db="EMBL/GenBank/DDBJ databases">
        <authorList>
            <person name="Weinstock G."/>
            <person name="Sodergren E."/>
            <person name="Clifton S."/>
            <person name="Fulton L."/>
            <person name="Fulton B."/>
            <person name="Courtney L."/>
            <person name="Fronick C."/>
            <person name="Harrison M."/>
            <person name="Strong C."/>
            <person name="Farmer C."/>
            <person name="Delahaunty K."/>
            <person name="Markovic C."/>
            <person name="Hall O."/>
            <person name="Minx P."/>
            <person name="Tomlinson C."/>
            <person name="Mitreva M."/>
            <person name="Nelson J."/>
            <person name="Hou S."/>
            <person name="Wollam A."/>
            <person name="Pepin K.H."/>
            <person name="Johnson M."/>
            <person name="Bhonagiri V."/>
            <person name="Zhang X."/>
            <person name="Suruliraj S."/>
            <person name="Warren W."/>
            <person name="Chinwalla A."/>
            <person name="Mardis E.R."/>
            <person name="Wilson R.K."/>
        </authorList>
    </citation>
    <scope>NUCLEOTIDE SEQUENCE [LARGE SCALE GENOMIC DNA]</scope>
    <source>
        <strain evidence="4 5">DSM 2876</strain>
    </source>
</reference>
<organism evidence="4 5">
    <name type="scientific">Eshraghiella crossota DSM 2876</name>
    <dbReference type="NCBI Taxonomy" id="511680"/>
    <lineage>
        <taxon>Bacteria</taxon>
        <taxon>Bacillati</taxon>
        <taxon>Bacillota</taxon>
        <taxon>Clostridia</taxon>
        <taxon>Lachnospirales</taxon>
        <taxon>Lachnospiraceae</taxon>
        <taxon>Eshraghiella</taxon>
    </lineage>
</organism>
<dbReference type="PANTHER" id="PTHR22550">
    <property type="entry name" value="SPORE GERMINATION PROTEIN"/>
    <property type="match status" value="1"/>
</dbReference>
<evidence type="ECO:0000313" key="4">
    <source>
        <dbReference type="EMBL" id="EFF68837.1"/>
    </source>
</evidence>
<dbReference type="STRING" id="45851.BHV86_00500"/>
<evidence type="ECO:0000256" key="1">
    <source>
        <dbReference type="ARBA" id="ARBA00005278"/>
    </source>
</evidence>
<dbReference type="GeneID" id="98918798"/>
<accession>D4RYL3</accession>
<dbReference type="InterPro" id="IPR050768">
    <property type="entry name" value="UPF0353/GerABKA_families"/>
</dbReference>
<evidence type="ECO:0008006" key="6">
    <source>
        <dbReference type="Google" id="ProtNLM"/>
    </source>
</evidence>
<dbReference type="InterPro" id="IPR004995">
    <property type="entry name" value="Spore_Ger"/>
</dbReference>
<dbReference type="PIRSF" id="PIRSF005690">
    <property type="entry name" value="GerBA"/>
    <property type="match status" value="1"/>
</dbReference>
<dbReference type="eggNOG" id="COG0697">
    <property type="taxonomic scope" value="Bacteria"/>
</dbReference>
<dbReference type="RefSeq" id="WP_005602122.1">
    <property type="nucleotide sequence ID" value="NZ_GG663522.1"/>
</dbReference>
<evidence type="ECO:0000313" key="5">
    <source>
        <dbReference type="Proteomes" id="UP000006238"/>
    </source>
</evidence>
<dbReference type="EMBL" id="ABWN01000023">
    <property type="protein sequence ID" value="EFF68837.1"/>
    <property type="molecule type" value="Genomic_DNA"/>
</dbReference>
<protein>
    <recommendedName>
        <fullName evidence="6">Spore germination protein</fullName>
    </recommendedName>
</protein>